<evidence type="ECO:0000256" key="1">
    <source>
        <dbReference type="SAM" id="MobiDB-lite"/>
    </source>
</evidence>
<accession>A0AAD8JCW9</accession>
<reference evidence="3" key="1">
    <citation type="submission" date="2023-02" db="EMBL/GenBank/DDBJ databases">
        <title>Genome of toxic invasive species Heracleum sosnowskyi carries increased number of genes despite the absence of recent whole-genome duplications.</title>
        <authorList>
            <person name="Schelkunov M."/>
            <person name="Shtratnikova V."/>
            <person name="Makarenko M."/>
            <person name="Klepikova A."/>
            <person name="Omelchenko D."/>
            <person name="Novikova G."/>
            <person name="Obukhova E."/>
            <person name="Bogdanov V."/>
            <person name="Penin A."/>
            <person name="Logacheva M."/>
        </authorList>
    </citation>
    <scope>NUCLEOTIDE SEQUENCE</scope>
    <source>
        <strain evidence="3">Hsosn_3</strain>
        <tissue evidence="3">Leaf</tissue>
    </source>
</reference>
<sequence length="360" mass="41338">MTRVSSKQPAKQPEKSTIQQPPAKKQKRSDTSVSGIQKYPTVKPLGETQQTLYKELSKRKVLPNKYVDLSVLELLEVKDDFLEGLEDMGWSGLISMDEPSYAPLTYEFLSSFNVTDHNTLSFRIANVSHEITKAELADMFGWKLIEQQPLPENYATPFWLKLTRLPSDESYMTQRALSSEILCFSCRYFARLMSFTMYGRGESNNKVQTGELALLYHFDEGLPVDWTNLLISRFLYQAKRTKGDIVMGGFITRIAEKLGVFDRNRTNLKVADGWPAVINVEYLLGMRMLYRGKYGPRPLYHPRLELPVEEPVVEPKLTLKEQVAKLQQGQKQLLKNQEVMAKHMASMMAFMKQHLPQQAP</sequence>
<feature type="compositionally biased region" description="Polar residues" evidence="1">
    <location>
        <begin position="1"/>
        <end position="20"/>
    </location>
</feature>
<keyword evidence="4" id="KW-1185">Reference proteome</keyword>
<name>A0AAD8JCW9_9APIA</name>
<dbReference type="Proteomes" id="UP001237642">
    <property type="component" value="Unassembled WGS sequence"/>
</dbReference>
<organism evidence="3 4">
    <name type="scientific">Heracleum sosnowskyi</name>
    <dbReference type="NCBI Taxonomy" id="360622"/>
    <lineage>
        <taxon>Eukaryota</taxon>
        <taxon>Viridiplantae</taxon>
        <taxon>Streptophyta</taxon>
        <taxon>Embryophyta</taxon>
        <taxon>Tracheophyta</taxon>
        <taxon>Spermatophyta</taxon>
        <taxon>Magnoliopsida</taxon>
        <taxon>eudicotyledons</taxon>
        <taxon>Gunneridae</taxon>
        <taxon>Pentapetalae</taxon>
        <taxon>asterids</taxon>
        <taxon>campanulids</taxon>
        <taxon>Apiales</taxon>
        <taxon>Apiaceae</taxon>
        <taxon>Apioideae</taxon>
        <taxon>apioid superclade</taxon>
        <taxon>Tordylieae</taxon>
        <taxon>Tordyliinae</taxon>
        <taxon>Heracleum</taxon>
    </lineage>
</organism>
<dbReference type="EMBL" id="JAUIZM010000001">
    <property type="protein sequence ID" value="KAK1400768.1"/>
    <property type="molecule type" value="Genomic_DNA"/>
</dbReference>
<comment type="caution">
    <text evidence="3">The sequence shown here is derived from an EMBL/GenBank/DDBJ whole genome shotgun (WGS) entry which is preliminary data.</text>
</comment>
<gene>
    <name evidence="3" type="ORF">POM88_000373</name>
</gene>
<evidence type="ECO:0000313" key="3">
    <source>
        <dbReference type="EMBL" id="KAK1400768.1"/>
    </source>
</evidence>
<evidence type="ECO:0000313" key="4">
    <source>
        <dbReference type="Proteomes" id="UP001237642"/>
    </source>
</evidence>
<protein>
    <recommendedName>
        <fullName evidence="2">Arabidopsis retrotransposon Orf1 C-terminal domain-containing protein</fullName>
    </recommendedName>
</protein>
<dbReference type="InterPro" id="IPR004312">
    <property type="entry name" value="ATHILA_Orf1_C"/>
</dbReference>
<feature type="domain" description="Arabidopsis retrotransposon Orf1 C-terminal" evidence="2">
    <location>
        <begin position="47"/>
        <end position="215"/>
    </location>
</feature>
<reference evidence="3" key="2">
    <citation type="submission" date="2023-05" db="EMBL/GenBank/DDBJ databases">
        <authorList>
            <person name="Schelkunov M.I."/>
        </authorList>
    </citation>
    <scope>NUCLEOTIDE SEQUENCE</scope>
    <source>
        <strain evidence="3">Hsosn_3</strain>
        <tissue evidence="3">Leaf</tissue>
    </source>
</reference>
<evidence type="ECO:0000259" key="2">
    <source>
        <dbReference type="Pfam" id="PF03078"/>
    </source>
</evidence>
<feature type="region of interest" description="Disordered" evidence="1">
    <location>
        <begin position="1"/>
        <end position="40"/>
    </location>
</feature>
<dbReference type="AlphaFoldDB" id="A0AAD8JCW9"/>
<proteinExistence type="predicted"/>
<dbReference type="Pfam" id="PF03078">
    <property type="entry name" value="ATHILA"/>
    <property type="match status" value="1"/>
</dbReference>